<keyword evidence="3" id="KW-0540">Nuclease</keyword>
<dbReference type="GO" id="GO:0004519">
    <property type="term" value="F:endonuclease activity"/>
    <property type="evidence" value="ECO:0007669"/>
    <property type="project" value="UniProtKB-KW"/>
</dbReference>
<reference evidence="3 4" key="1">
    <citation type="journal article" date="2020" name="Harmful Algae">
        <title>Molecular and morphological characterization of a novel dihydroanatoxin-a producing Microcoleus species (cyanobacteria) from the Russian River, California, USA.</title>
        <authorList>
            <person name="Conklin K.Y."/>
            <person name="Stancheva R."/>
            <person name="Otten T.G."/>
            <person name="Fadness R."/>
            <person name="Boyer G.L."/>
            <person name="Read B."/>
            <person name="Zhang X."/>
            <person name="Sheath R.G."/>
        </authorList>
    </citation>
    <scope>NUCLEOTIDE SEQUENCE [LARGE SCALE GENOMIC DNA]</scope>
    <source>
        <strain evidence="3 4">PTRS2</strain>
    </source>
</reference>
<feature type="region of interest" description="Disordered" evidence="1">
    <location>
        <begin position="1"/>
        <end position="29"/>
    </location>
</feature>
<dbReference type="Proteomes" id="UP001384579">
    <property type="component" value="Unassembled WGS sequence"/>
</dbReference>
<evidence type="ECO:0000313" key="4">
    <source>
        <dbReference type="Proteomes" id="UP001384579"/>
    </source>
</evidence>
<dbReference type="EMBL" id="JBBLXS010001371">
    <property type="protein sequence ID" value="MEK0189558.1"/>
    <property type="molecule type" value="Genomic_DNA"/>
</dbReference>
<dbReference type="RefSeq" id="WP_340542697.1">
    <property type="nucleotide sequence ID" value="NZ_JBBLXS010001371.1"/>
</dbReference>
<gene>
    <name evidence="3" type="ORF">WMG39_32645</name>
</gene>
<feature type="non-terminal residue" evidence="3">
    <location>
        <position position="145"/>
    </location>
</feature>
<protein>
    <submittedName>
        <fullName evidence="3">Uma2 family endonuclease</fullName>
    </submittedName>
</protein>
<sequence>MYIPDSQSSPAKALPTMYDLPSEDPEEPGLPDEYHQWQAQLLSASCIPSNYPADRVFSASDLNLYYDSNHPNWYKRPDWYLVVGVSRFYQDRDLRQSYVIWDEAVNPLIAIEFLSPSTEDEDLGLTESEPNKPPTKWQVYERILK</sequence>
<evidence type="ECO:0000256" key="1">
    <source>
        <dbReference type="SAM" id="MobiDB-lite"/>
    </source>
</evidence>
<keyword evidence="4" id="KW-1185">Reference proteome</keyword>
<feature type="compositionally biased region" description="Polar residues" evidence="1">
    <location>
        <begin position="1"/>
        <end position="10"/>
    </location>
</feature>
<dbReference type="InterPro" id="IPR008538">
    <property type="entry name" value="Uma2"/>
</dbReference>
<accession>A0ABU8YZ23</accession>
<organism evidence="3 4">
    <name type="scientific">Microcoleus anatoxicus PTRS2</name>
    <dbReference type="NCBI Taxonomy" id="2705321"/>
    <lineage>
        <taxon>Bacteria</taxon>
        <taxon>Bacillati</taxon>
        <taxon>Cyanobacteriota</taxon>
        <taxon>Cyanophyceae</taxon>
        <taxon>Oscillatoriophycideae</taxon>
        <taxon>Oscillatoriales</taxon>
        <taxon>Microcoleaceae</taxon>
        <taxon>Microcoleus</taxon>
        <taxon>Microcoleus anatoxicus</taxon>
    </lineage>
</organism>
<evidence type="ECO:0000313" key="3">
    <source>
        <dbReference type="EMBL" id="MEK0189558.1"/>
    </source>
</evidence>
<name>A0ABU8YZ23_9CYAN</name>
<dbReference type="PANTHER" id="PTHR33352:SF3">
    <property type="entry name" value="SLR1612 PROTEIN"/>
    <property type="match status" value="1"/>
</dbReference>
<evidence type="ECO:0000259" key="2">
    <source>
        <dbReference type="Pfam" id="PF05685"/>
    </source>
</evidence>
<comment type="caution">
    <text evidence="3">The sequence shown here is derived from an EMBL/GenBank/DDBJ whole genome shotgun (WGS) entry which is preliminary data.</text>
</comment>
<keyword evidence="3" id="KW-0378">Hydrolase</keyword>
<dbReference type="Pfam" id="PF05685">
    <property type="entry name" value="Uma2"/>
    <property type="match status" value="1"/>
</dbReference>
<feature type="domain" description="Putative restriction endonuclease" evidence="2">
    <location>
        <begin position="18"/>
        <end position="142"/>
    </location>
</feature>
<proteinExistence type="predicted"/>
<keyword evidence="3" id="KW-0255">Endonuclease</keyword>
<dbReference type="PANTHER" id="PTHR33352">
    <property type="entry name" value="SLR1095 PROTEIN"/>
    <property type="match status" value="1"/>
</dbReference>